<keyword evidence="1" id="KW-0378">Hydrolase</keyword>
<accession>A0AC60VXJ6</accession>
<name>A0AC60VXJ6_9ARCH</name>
<evidence type="ECO:0000313" key="1">
    <source>
        <dbReference type="EMBL" id="MBA4452130.1"/>
    </source>
</evidence>
<sequence length="251" mass="28526">MTWLFDSHIHLSDPTYDDDLSSILTGMEHMKIKACCVSMDCSNSRRTLEIAKESDLILPFIGIHPECANDNLDEMLSLIEDNIDNISGVGEIGLDPTYVQTEEDKKNQQQVFESLLSIAEKHQKPVSIHSRKSLDDVFEVMTSYSTKNALLHWFDGNKKQLRKAMDMDFFVSYGPVMVYANDKQTLLSKTDENKILVETDGPVRFSRCFEMKSAQIGFIPSVVFCASKILNKQYDEMTSLLEKNTTNFLGI</sequence>
<dbReference type="Proteomes" id="UP000559653">
    <property type="component" value="Unassembled WGS sequence"/>
</dbReference>
<gene>
    <name evidence="1" type="ORF">H2B03_03000</name>
</gene>
<reference evidence="1 2" key="1">
    <citation type="journal article" date="2020" name="Appl. Environ. Microbiol.">
        <title>Genomic Characteristics of a Novel Species of Ammonia-Oxidizing Archaea from the Jiulong River Estuary.</title>
        <authorList>
            <person name="Zou D."/>
            <person name="Wan R."/>
            <person name="Han L."/>
            <person name="Xu M.N."/>
            <person name="Liu Y."/>
            <person name="Liu H."/>
            <person name="Kao S.J."/>
            <person name="Li M."/>
        </authorList>
    </citation>
    <scope>NUCLEOTIDE SEQUENCE [LARGE SCALE GENOMIC DNA]</scope>
    <source>
        <strain evidence="1">W1bin1</strain>
    </source>
</reference>
<dbReference type="EMBL" id="JACEMZ010000010">
    <property type="protein sequence ID" value="MBA4452130.1"/>
    <property type="molecule type" value="Genomic_DNA"/>
</dbReference>
<evidence type="ECO:0000313" key="2">
    <source>
        <dbReference type="Proteomes" id="UP000559653"/>
    </source>
</evidence>
<protein>
    <submittedName>
        <fullName evidence="1">TatD family hydrolase</fullName>
    </submittedName>
</protein>
<proteinExistence type="predicted"/>
<comment type="caution">
    <text evidence="1">The sequence shown here is derived from an EMBL/GenBank/DDBJ whole genome shotgun (WGS) entry which is preliminary data.</text>
</comment>
<organism evidence="1 2">
    <name type="scientific">Candidatus Nitrosomaritimum aestuariumsis</name>
    <dbReference type="NCBI Taxonomy" id="3342354"/>
    <lineage>
        <taxon>Archaea</taxon>
        <taxon>Nitrososphaerota</taxon>
        <taxon>Nitrososphaeria</taxon>
        <taxon>Nitrosopumilales</taxon>
        <taxon>Nitrosopumilaceae</taxon>
        <taxon>Candidatus Nitrosomaritimum</taxon>
    </lineage>
</organism>